<evidence type="ECO:0000313" key="9">
    <source>
        <dbReference type="Proteomes" id="UP000037600"/>
    </source>
</evidence>
<protein>
    <recommendedName>
        <fullName evidence="5 6">[Ribosomal protein bS18]-alanine N-acetyltransferase</fullName>
        <ecNumber evidence="5 6">2.3.1.266</ecNumber>
    </recommendedName>
</protein>
<dbReference type="CDD" id="cd04301">
    <property type="entry name" value="NAT_SF"/>
    <property type="match status" value="1"/>
</dbReference>
<dbReference type="InterPro" id="IPR000182">
    <property type="entry name" value="GNAT_dom"/>
</dbReference>
<comment type="catalytic activity">
    <reaction evidence="5 6">
        <text>N-terminal L-alanyl-[ribosomal protein bS18] + acetyl-CoA = N-terminal N(alpha)-acetyl-L-alanyl-[ribosomal protein bS18] + CoA + H(+)</text>
        <dbReference type="Rhea" id="RHEA:43756"/>
        <dbReference type="Rhea" id="RHEA-COMP:10676"/>
        <dbReference type="Rhea" id="RHEA-COMP:10677"/>
        <dbReference type="ChEBI" id="CHEBI:15378"/>
        <dbReference type="ChEBI" id="CHEBI:57287"/>
        <dbReference type="ChEBI" id="CHEBI:57288"/>
        <dbReference type="ChEBI" id="CHEBI:64718"/>
        <dbReference type="ChEBI" id="CHEBI:83683"/>
        <dbReference type="EC" id="2.3.1.266"/>
    </reaction>
</comment>
<dbReference type="PATRIC" id="fig|1513271.3.peg.2455"/>
<comment type="subcellular location">
    <subcellularLocation>
        <location evidence="5 6">Cytoplasm</location>
    </subcellularLocation>
</comment>
<evidence type="ECO:0000256" key="3">
    <source>
        <dbReference type="ARBA" id="ARBA00022679"/>
    </source>
</evidence>
<dbReference type="EC" id="2.3.1.266" evidence="5 6"/>
<dbReference type="GO" id="GO:0005737">
    <property type="term" value="C:cytoplasm"/>
    <property type="evidence" value="ECO:0007669"/>
    <property type="project" value="UniProtKB-SubCell"/>
</dbReference>
<accession>A0A0J8GUF0</accession>
<evidence type="ECO:0000256" key="5">
    <source>
        <dbReference type="HAMAP-Rule" id="MF_02210"/>
    </source>
</evidence>
<dbReference type="PANTHER" id="PTHR43420:SF12">
    <property type="entry name" value="N-ACETYLTRANSFERASE DOMAIN-CONTAINING PROTEIN"/>
    <property type="match status" value="1"/>
</dbReference>
<comment type="caution">
    <text evidence="5">Lacks conserved residue(s) required for the propagation of feature annotation.</text>
</comment>
<dbReference type="HAMAP" id="MF_02210">
    <property type="entry name" value="RimI"/>
    <property type="match status" value="1"/>
</dbReference>
<keyword evidence="2 5" id="KW-0963">Cytoplasm</keyword>
<dbReference type="STRING" id="1513271.XM47_12050"/>
<gene>
    <name evidence="5" type="primary">rimI</name>
    <name evidence="8" type="ORF">XM47_12050</name>
</gene>
<dbReference type="EMBL" id="LAZL01000018">
    <property type="protein sequence ID" value="KMT64934.1"/>
    <property type="molecule type" value="Genomic_DNA"/>
</dbReference>
<organism evidence="8 9">
    <name type="scientific">Catenovulum maritimum</name>
    <dbReference type="NCBI Taxonomy" id="1513271"/>
    <lineage>
        <taxon>Bacteria</taxon>
        <taxon>Pseudomonadati</taxon>
        <taxon>Pseudomonadota</taxon>
        <taxon>Gammaproteobacteria</taxon>
        <taxon>Alteromonadales</taxon>
        <taxon>Alteromonadaceae</taxon>
        <taxon>Catenovulum</taxon>
    </lineage>
</organism>
<dbReference type="RefSeq" id="WP_048692796.1">
    <property type="nucleotide sequence ID" value="NZ_KQ130492.1"/>
</dbReference>
<dbReference type="SUPFAM" id="SSF55729">
    <property type="entry name" value="Acyl-CoA N-acyltransferases (Nat)"/>
    <property type="match status" value="1"/>
</dbReference>
<evidence type="ECO:0000256" key="6">
    <source>
        <dbReference type="RuleBase" id="RU363094"/>
    </source>
</evidence>
<feature type="active site" description="Proton donor" evidence="5">
    <location>
        <position position="119"/>
    </location>
</feature>
<evidence type="ECO:0000259" key="7">
    <source>
        <dbReference type="PROSITE" id="PS51186"/>
    </source>
</evidence>
<evidence type="ECO:0000313" key="8">
    <source>
        <dbReference type="EMBL" id="KMT64934.1"/>
    </source>
</evidence>
<dbReference type="AlphaFoldDB" id="A0A0J8GUF0"/>
<sequence length="153" mass="17471">MNIRPLVATEQNQTDIDKIEALENAEQDFPWSRKIIESCFGPRYQNFGIFENDNLLGYLVSDCIAGEANLMNICIAKSHRRQGLAEKLLTEMFSQIQAKNADTVWLEVRESNLAAINLYEKLGFNQISIRPKYYPTKEGSNEDAVIMSLMLFS</sequence>
<keyword evidence="3 5" id="KW-0808">Transferase</keyword>
<dbReference type="InterPro" id="IPR043690">
    <property type="entry name" value="RimI"/>
</dbReference>
<dbReference type="PROSITE" id="PS51186">
    <property type="entry name" value="GNAT"/>
    <property type="match status" value="1"/>
</dbReference>
<evidence type="ECO:0000256" key="2">
    <source>
        <dbReference type="ARBA" id="ARBA00022490"/>
    </source>
</evidence>
<dbReference type="Pfam" id="PF00583">
    <property type="entry name" value="Acetyltransf_1"/>
    <property type="match status" value="1"/>
</dbReference>
<feature type="binding site" evidence="5">
    <location>
        <position position="112"/>
    </location>
    <ligand>
        <name>acetyl-CoA</name>
        <dbReference type="ChEBI" id="CHEBI:57288"/>
    </ligand>
</feature>
<name>A0A0J8GUF0_9ALTE</name>
<comment type="caution">
    <text evidence="8">The sequence shown here is derived from an EMBL/GenBank/DDBJ whole genome shotgun (WGS) entry which is preliminary data.</text>
</comment>
<comment type="function">
    <text evidence="5 6">Acetylates the N-terminal alanine of ribosomal protein bS18.</text>
</comment>
<evidence type="ECO:0000256" key="1">
    <source>
        <dbReference type="ARBA" id="ARBA00005395"/>
    </source>
</evidence>
<dbReference type="InterPro" id="IPR050680">
    <property type="entry name" value="YpeA/RimI_acetyltransf"/>
</dbReference>
<dbReference type="PANTHER" id="PTHR43420">
    <property type="entry name" value="ACETYLTRANSFERASE"/>
    <property type="match status" value="1"/>
</dbReference>
<dbReference type="OrthoDB" id="9796919at2"/>
<reference evidence="8 9" key="1">
    <citation type="submission" date="2015-04" db="EMBL/GenBank/DDBJ databases">
        <title>Draft Genome Sequence of the Novel Agar-Digesting Marine Bacterium Q1.</title>
        <authorList>
            <person name="Li Y."/>
            <person name="Li D."/>
            <person name="Chen G."/>
            <person name="Du Z."/>
        </authorList>
    </citation>
    <scope>NUCLEOTIDE SEQUENCE [LARGE SCALE GENOMIC DNA]</scope>
    <source>
        <strain evidence="8 9">Q1</strain>
    </source>
</reference>
<dbReference type="InterPro" id="IPR016181">
    <property type="entry name" value="Acyl_CoA_acyltransferase"/>
</dbReference>
<feature type="domain" description="N-acetyltransferase" evidence="7">
    <location>
        <begin position="1"/>
        <end position="152"/>
    </location>
</feature>
<dbReference type="GO" id="GO:0008999">
    <property type="term" value="F:protein-N-terminal-alanine acetyltransferase activity"/>
    <property type="evidence" value="ECO:0007669"/>
    <property type="project" value="UniProtKB-UniRule"/>
</dbReference>
<dbReference type="Proteomes" id="UP000037600">
    <property type="component" value="Unassembled WGS sequence"/>
</dbReference>
<proteinExistence type="inferred from homology"/>
<dbReference type="InterPro" id="IPR006464">
    <property type="entry name" value="AcTrfase_RimI/Ard1"/>
</dbReference>
<keyword evidence="9" id="KW-1185">Reference proteome</keyword>
<keyword evidence="4 5" id="KW-0012">Acyltransferase</keyword>
<evidence type="ECO:0000256" key="4">
    <source>
        <dbReference type="ARBA" id="ARBA00023315"/>
    </source>
</evidence>
<feature type="active site" description="Proton acceptor" evidence="5">
    <location>
        <position position="107"/>
    </location>
</feature>
<comment type="similarity">
    <text evidence="1 5 6">Belongs to the acetyltransferase family. RimI subfamily.</text>
</comment>
<dbReference type="Gene3D" id="3.40.630.30">
    <property type="match status" value="1"/>
</dbReference>
<dbReference type="NCBIfam" id="TIGR01575">
    <property type="entry name" value="rimI"/>
    <property type="match status" value="1"/>
</dbReference>